<dbReference type="Proteomes" id="UP000663452">
    <property type="component" value="Chromosome"/>
</dbReference>
<gene>
    <name evidence="1" type="ORF">JRJ22_03895</name>
</gene>
<sequence length="49" mass="4945">MERPPDGVSCLPCGADAGSAVMQPLDTGVPERGVQAGKHAIRVNSQAAV</sequence>
<name>A0ABX7LCB7_9BACL</name>
<keyword evidence="2" id="KW-1185">Reference proteome</keyword>
<accession>A0ABX7LCB7</accession>
<protein>
    <submittedName>
        <fullName evidence="1">Uncharacterized protein</fullName>
    </submittedName>
</protein>
<reference evidence="1 2" key="1">
    <citation type="submission" date="2021-02" db="EMBL/GenBank/DDBJ databases">
        <title>Paenibacillus tianjinensis sp. nov.</title>
        <authorList>
            <person name="Liu H."/>
        </authorList>
    </citation>
    <scope>NUCLEOTIDE SEQUENCE [LARGE SCALE GENOMIC DNA]</scope>
    <source>
        <strain evidence="1 2">TB2019</strain>
    </source>
</reference>
<dbReference type="RefSeq" id="WP_206103319.1">
    <property type="nucleotide sequence ID" value="NZ_CP070969.1"/>
</dbReference>
<evidence type="ECO:0000313" key="1">
    <source>
        <dbReference type="EMBL" id="QSF45789.1"/>
    </source>
</evidence>
<proteinExistence type="predicted"/>
<evidence type="ECO:0000313" key="2">
    <source>
        <dbReference type="Proteomes" id="UP000663452"/>
    </source>
</evidence>
<organism evidence="1 2">
    <name type="scientific">Paenibacillus tianjinensis</name>
    <dbReference type="NCBI Taxonomy" id="2810347"/>
    <lineage>
        <taxon>Bacteria</taxon>
        <taxon>Bacillati</taxon>
        <taxon>Bacillota</taxon>
        <taxon>Bacilli</taxon>
        <taxon>Bacillales</taxon>
        <taxon>Paenibacillaceae</taxon>
        <taxon>Paenibacillus</taxon>
    </lineage>
</organism>
<dbReference type="EMBL" id="CP070969">
    <property type="protein sequence ID" value="QSF45789.1"/>
    <property type="molecule type" value="Genomic_DNA"/>
</dbReference>